<name>A0A443S0Z9_9ACAR</name>
<dbReference type="SUPFAM" id="SSF50923">
    <property type="entry name" value="Hemopexin-like domain"/>
    <property type="match status" value="1"/>
</dbReference>
<reference evidence="1 2" key="1">
    <citation type="journal article" date="2018" name="Gigascience">
        <title>Genomes of trombidid mites reveal novel predicted allergens and laterally-transferred genes associated with secondary metabolism.</title>
        <authorList>
            <person name="Dong X."/>
            <person name="Chaisiri K."/>
            <person name="Xia D."/>
            <person name="Armstrong S.D."/>
            <person name="Fang Y."/>
            <person name="Donnelly M.J."/>
            <person name="Kadowaki T."/>
            <person name="McGarry J.W."/>
            <person name="Darby A.C."/>
            <person name="Makepeace B.L."/>
        </authorList>
    </citation>
    <scope>NUCLEOTIDE SEQUENCE [LARGE SCALE GENOMIC DNA]</scope>
    <source>
        <strain evidence="1">UoL-UT</strain>
    </source>
</reference>
<dbReference type="Gene3D" id="2.110.10.10">
    <property type="entry name" value="Hemopexin-like domain"/>
    <property type="match status" value="1"/>
</dbReference>
<evidence type="ECO:0000313" key="1">
    <source>
        <dbReference type="EMBL" id="RWS21199.1"/>
    </source>
</evidence>
<organism evidence="1 2">
    <name type="scientific">Leptotrombidium deliense</name>
    <dbReference type="NCBI Taxonomy" id="299467"/>
    <lineage>
        <taxon>Eukaryota</taxon>
        <taxon>Metazoa</taxon>
        <taxon>Ecdysozoa</taxon>
        <taxon>Arthropoda</taxon>
        <taxon>Chelicerata</taxon>
        <taxon>Arachnida</taxon>
        <taxon>Acari</taxon>
        <taxon>Acariformes</taxon>
        <taxon>Trombidiformes</taxon>
        <taxon>Prostigmata</taxon>
        <taxon>Anystina</taxon>
        <taxon>Parasitengona</taxon>
        <taxon>Trombiculoidea</taxon>
        <taxon>Trombiculidae</taxon>
        <taxon>Leptotrombidium</taxon>
    </lineage>
</organism>
<keyword evidence="2" id="KW-1185">Reference proteome</keyword>
<proteinExistence type="predicted"/>
<evidence type="ECO:0000313" key="2">
    <source>
        <dbReference type="Proteomes" id="UP000288716"/>
    </source>
</evidence>
<comment type="caution">
    <text evidence="1">The sequence shown here is derived from an EMBL/GenBank/DDBJ whole genome shotgun (WGS) entry which is preliminary data.</text>
</comment>
<dbReference type="EMBL" id="NCKV01013231">
    <property type="protein sequence ID" value="RWS21199.1"/>
    <property type="molecule type" value="Genomic_DNA"/>
</dbReference>
<dbReference type="OrthoDB" id="6537406at2759"/>
<feature type="non-terminal residue" evidence="1">
    <location>
        <position position="491"/>
    </location>
</feature>
<accession>A0A443S0Z9</accession>
<dbReference type="InterPro" id="IPR036375">
    <property type="entry name" value="Hemopexin-like_dom_sf"/>
</dbReference>
<dbReference type="VEuPathDB" id="VectorBase:LDEU010841"/>
<sequence length="491" mass="56227">MENFTKPKERKSIEKLCDSNEIIKAATPAFGKFYVFTESYVVELQEFREYDLRTSIPFRISSGFPKETGTVFSDAMNVAQATFTDTGLIALRNSPLQEVLTFNYYDSDFKKQHPTDIYLKIAHYAEFETVIRELTELNHTQVPKLVMISRFRNNATEYIQIVSCVDTKLRCFKYVAINTERQMYELEYDYGKIIETTGDVEMVYNVRIEANETKFFAVVVYESDYQVQLKEFVFNNNILNETYYAASFDDKLLLGCPPVFCESAYIDALLRKPDASVNLFVGTWYFKWEFNQTPKRRKLIEKYPCKIGPHLDAAFVDSNSNTKYFFKDNIMVACSKSNDKEEFVIKDLLQINQRVDAAFYIKDNTNPKNGFAYLFTGQNVRKYSMPAFGFLSESNITTFIHGLQEFVTAATTGVIDGKESIILVEFDRMLIADVSNFKKRDVTSISAYMNCQSAMTTSIPIVTTSVPTVTTSVPIITTLTTSVPIIPTVIT</sequence>
<dbReference type="AlphaFoldDB" id="A0A443S0Z9"/>
<protein>
    <submittedName>
        <fullName evidence="1">Uncharacterized protein</fullName>
    </submittedName>
</protein>
<gene>
    <name evidence="1" type="ORF">B4U80_11909</name>
</gene>
<dbReference type="Proteomes" id="UP000288716">
    <property type="component" value="Unassembled WGS sequence"/>
</dbReference>